<protein>
    <recommendedName>
        <fullName evidence="4">YfhO family protein</fullName>
    </recommendedName>
</protein>
<accession>A0A0G1AWH1</accession>
<evidence type="ECO:0000256" key="1">
    <source>
        <dbReference type="SAM" id="Phobius"/>
    </source>
</evidence>
<dbReference type="PANTHER" id="PTHR38454">
    <property type="entry name" value="INTEGRAL MEMBRANE PROTEIN-RELATED"/>
    <property type="match status" value="1"/>
</dbReference>
<feature type="non-terminal residue" evidence="2">
    <location>
        <position position="1"/>
    </location>
</feature>
<feature type="transmembrane region" description="Helical" evidence="1">
    <location>
        <begin position="79"/>
        <end position="99"/>
    </location>
</feature>
<proteinExistence type="predicted"/>
<keyword evidence="1" id="KW-1133">Transmembrane helix</keyword>
<reference evidence="2 3" key="1">
    <citation type="journal article" date="2015" name="Nature">
        <title>rRNA introns, odd ribosomes, and small enigmatic genomes across a large radiation of phyla.</title>
        <authorList>
            <person name="Brown C.T."/>
            <person name="Hug L.A."/>
            <person name="Thomas B.C."/>
            <person name="Sharon I."/>
            <person name="Castelle C.J."/>
            <person name="Singh A."/>
            <person name="Wilkins M.J."/>
            <person name="Williams K.H."/>
            <person name="Banfield J.F."/>
        </authorList>
    </citation>
    <scope>NUCLEOTIDE SEQUENCE [LARGE SCALE GENOMIC DNA]</scope>
</reference>
<dbReference type="EMBL" id="LCEB01000002">
    <property type="protein sequence ID" value="KKS65480.1"/>
    <property type="molecule type" value="Genomic_DNA"/>
</dbReference>
<evidence type="ECO:0000313" key="2">
    <source>
        <dbReference type="EMBL" id="KKS65480.1"/>
    </source>
</evidence>
<sequence>APDAPQAPILIYTPNHIRVDTSSKPSTQLILSEVYSSGWKAYLNGVDPMKIQETPNSLRQIDLKSDTEFVDFYYEPESFKAGIVITGLTLILLVTFSVIKAQKTLA</sequence>
<gene>
    <name evidence="2" type="ORF">UV33_C0002G0001</name>
</gene>
<evidence type="ECO:0008006" key="4">
    <source>
        <dbReference type="Google" id="ProtNLM"/>
    </source>
</evidence>
<comment type="caution">
    <text evidence="2">The sequence shown here is derived from an EMBL/GenBank/DDBJ whole genome shotgun (WGS) entry which is preliminary data.</text>
</comment>
<evidence type="ECO:0000313" key="3">
    <source>
        <dbReference type="Proteomes" id="UP000034135"/>
    </source>
</evidence>
<dbReference type="InterPro" id="IPR018580">
    <property type="entry name" value="Uncharacterised_YfhO"/>
</dbReference>
<dbReference type="Proteomes" id="UP000034135">
    <property type="component" value="Unassembled WGS sequence"/>
</dbReference>
<dbReference type="PANTHER" id="PTHR38454:SF1">
    <property type="entry name" value="INTEGRAL MEMBRANE PROTEIN"/>
    <property type="match status" value="1"/>
</dbReference>
<name>A0A0G1AWH1_9BACT</name>
<keyword evidence="1" id="KW-0812">Transmembrane</keyword>
<dbReference type="AlphaFoldDB" id="A0A0G1AWH1"/>
<organism evidence="2 3">
    <name type="scientific">Candidatus Daviesbacteria bacterium GW2011_GWA1_42_6</name>
    <dbReference type="NCBI Taxonomy" id="1618420"/>
    <lineage>
        <taxon>Bacteria</taxon>
        <taxon>Candidatus Daviesiibacteriota</taxon>
    </lineage>
</organism>
<keyword evidence="1" id="KW-0472">Membrane</keyword>